<proteinExistence type="predicted"/>
<evidence type="ECO:0000313" key="2">
    <source>
        <dbReference type="Proteomes" id="UP000306918"/>
    </source>
</evidence>
<dbReference type="InterPro" id="IPR027417">
    <property type="entry name" value="P-loop_NTPase"/>
</dbReference>
<dbReference type="AlphaFoldDB" id="A0A4S8HVY8"/>
<dbReference type="Gene3D" id="3.40.50.300">
    <property type="entry name" value="P-loop containing nucleotide triphosphate hydrolases"/>
    <property type="match status" value="1"/>
</dbReference>
<keyword evidence="2" id="KW-1185">Reference proteome</keyword>
<comment type="caution">
    <text evidence="1">The sequence shown here is derived from an EMBL/GenBank/DDBJ whole genome shotgun (WGS) entry which is preliminary data.</text>
</comment>
<dbReference type="EMBL" id="STFF01000003">
    <property type="protein sequence ID" value="THU39361.1"/>
    <property type="molecule type" value="Genomic_DNA"/>
</dbReference>
<dbReference type="OrthoDB" id="6494800at2"/>
<dbReference type="RefSeq" id="WP_136577493.1">
    <property type="nucleotide sequence ID" value="NZ_STFF01000003.1"/>
</dbReference>
<dbReference type="SUPFAM" id="SSF52540">
    <property type="entry name" value="P-loop containing nucleoside triphosphate hydrolases"/>
    <property type="match status" value="1"/>
</dbReference>
<evidence type="ECO:0000313" key="1">
    <source>
        <dbReference type="EMBL" id="THU39361.1"/>
    </source>
</evidence>
<reference evidence="1 2" key="1">
    <citation type="submission" date="2019-04" db="EMBL/GenBank/DDBJ databases">
        <title>Niastella caeni sp. nov., isolated from activated sludge.</title>
        <authorList>
            <person name="Sheng M."/>
        </authorList>
    </citation>
    <scope>NUCLEOTIDE SEQUENCE [LARGE SCALE GENOMIC DNA]</scope>
    <source>
        <strain evidence="1 2">HX-2-15</strain>
    </source>
</reference>
<evidence type="ECO:0008006" key="3">
    <source>
        <dbReference type="Google" id="ProtNLM"/>
    </source>
</evidence>
<dbReference type="Proteomes" id="UP000306918">
    <property type="component" value="Unassembled WGS sequence"/>
</dbReference>
<gene>
    <name evidence="1" type="ORF">FAM09_12685</name>
</gene>
<name>A0A4S8HVY8_9BACT</name>
<sequence length="486" mass="56760">MIITDKPFIAISDSHAAVQECNVTRESVELLADLRRENIRFAHWKGNSHLLLSLEGKTDLEILVHPEDRLLFEMIVKKRFYKKLIAQPWNAYPSNEDWIGFDFTTGNLLHLHTHYDLVTGIDYGKYLHLPWREQFFRNLKIDKLTGWPIPIPEMEALVLLIRIQANAIHKKKAISESKQNELRQLVSQVQVQRFRDLCQELQLNVPGDLDFEIRRIVQDNSLPAMIHLSSFFYHQPVDCVKAKWTSIKTVYYKYFFKAIRVAGRYLKLVQLKKTMAEGGKIIAFVGSDGAGKSTLCKDVIKWLTFKIDAHYFYFGKRPFIKSNDKQLFSKTDFLFNNGIFSRYFRKMAGSFYYLLLTNKKINMLRLGKQVSKKSSLVICDRFPQKDIMGFFDGPKLQTEKRSWLSGFEMKQFQKLFLTGNDVVFRLNLSAEVAARRKPDHDYKLIEQKCINLSSITYGSAKVIDVDAEKPYGQVLLEIKRRIWENL</sequence>
<organism evidence="1 2">
    <name type="scientific">Niastella caeni</name>
    <dbReference type="NCBI Taxonomy" id="2569763"/>
    <lineage>
        <taxon>Bacteria</taxon>
        <taxon>Pseudomonadati</taxon>
        <taxon>Bacteroidota</taxon>
        <taxon>Chitinophagia</taxon>
        <taxon>Chitinophagales</taxon>
        <taxon>Chitinophagaceae</taxon>
        <taxon>Niastella</taxon>
    </lineage>
</organism>
<protein>
    <recommendedName>
        <fullName evidence="3">Thymidylate kinase-like domain-containing protein</fullName>
    </recommendedName>
</protein>
<accession>A0A4S8HVY8</accession>